<reference evidence="1" key="1">
    <citation type="submission" date="2020-09" db="EMBL/GenBank/DDBJ databases">
        <title>Genome-Enabled Discovery of Anthraquinone Biosynthesis in Senna tora.</title>
        <authorList>
            <person name="Kang S.-H."/>
            <person name="Pandey R.P."/>
            <person name="Lee C.-M."/>
            <person name="Sim J.-S."/>
            <person name="Jeong J.-T."/>
            <person name="Choi B.-S."/>
            <person name="Jung M."/>
            <person name="Ginzburg D."/>
            <person name="Zhao K."/>
            <person name="Won S.Y."/>
            <person name="Oh T.-J."/>
            <person name="Yu Y."/>
            <person name="Kim N.-H."/>
            <person name="Lee O.R."/>
            <person name="Lee T.-H."/>
            <person name="Bashyal P."/>
            <person name="Kim T.-S."/>
            <person name="Lee W.-H."/>
            <person name="Kawkins C."/>
            <person name="Kim C.-K."/>
            <person name="Kim J.S."/>
            <person name="Ahn B.O."/>
            <person name="Rhee S.Y."/>
            <person name="Sohng J.K."/>
        </authorList>
    </citation>
    <scope>NUCLEOTIDE SEQUENCE</scope>
    <source>
        <tissue evidence="1">Leaf</tissue>
    </source>
</reference>
<evidence type="ECO:0000313" key="2">
    <source>
        <dbReference type="Proteomes" id="UP000634136"/>
    </source>
</evidence>
<organism evidence="1 2">
    <name type="scientific">Senna tora</name>
    <dbReference type="NCBI Taxonomy" id="362788"/>
    <lineage>
        <taxon>Eukaryota</taxon>
        <taxon>Viridiplantae</taxon>
        <taxon>Streptophyta</taxon>
        <taxon>Embryophyta</taxon>
        <taxon>Tracheophyta</taxon>
        <taxon>Spermatophyta</taxon>
        <taxon>Magnoliopsida</taxon>
        <taxon>eudicotyledons</taxon>
        <taxon>Gunneridae</taxon>
        <taxon>Pentapetalae</taxon>
        <taxon>rosids</taxon>
        <taxon>fabids</taxon>
        <taxon>Fabales</taxon>
        <taxon>Fabaceae</taxon>
        <taxon>Caesalpinioideae</taxon>
        <taxon>Cassia clade</taxon>
        <taxon>Senna</taxon>
    </lineage>
</organism>
<accession>A0A834WB24</accession>
<name>A0A834WB24_9FABA</name>
<keyword evidence="2" id="KW-1185">Reference proteome</keyword>
<dbReference type="AlphaFoldDB" id="A0A834WB24"/>
<protein>
    <submittedName>
        <fullName evidence="1">Uncharacterized protein</fullName>
    </submittedName>
</protein>
<dbReference type="EMBL" id="JAAIUW010000010">
    <property type="protein sequence ID" value="KAF7812556.1"/>
    <property type="molecule type" value="Genomic_DNA"/>
</dbReference>
<proteinExistence type="predicted"/>
<gene>
    <name evidence="1" type="ORF">G2W53_033532</name>
</gene>
<comment type="caution">
    <text evidence="1">The sequence shown here is derived from an EMBL/GenBank/DDBJ whole genome shotgun (WGS) entry which is preliminary data.</text>
</comment>
<dbReference type="Proteomes" id="UP000634136">
    <property type="component" value="Unassembled WGS sequence"/>
</dbReference>
<evidence type="ECO:0000313" key="1">
    <source>
        <dbReference type="EMBL" id="KAF7812556.1"/>
    </source>
</evidence>
<sequence>MKSERKENLREKLESVRECWQLKDQEETSLRLEKLGEEDRIRVQGKKGLNLLKLGKSERKLGSPGNLRAFLGCSNDDMSVLCKPQLLFKSMLCGYMMLEMART</sequence>